<dbReference type="RefSeq" id="WP_379988744.1">
    <property type="nucleotide sequence ID" value="NZ_JBHSMO010000003.1"/>
</dbReference>
<proteinExistence type="predicted"/>
<evidence type="ECO:0008006" key="3">
    <source>
        <dbReference type="Google" id="ProtNLM"/>
    </source>
</evidence>
<dbReference type="EMBL" id="BAAAEU010000006">
    <property type="protein sequence ID" value="GAA0710787.1"/>
    <property type="molecule type" value="Genomic_DNA"/>
</dbReference>
<evidence type="ECO:0000313" key="2">
    <source>
        <dbReference type="Proteomes" id="UP001501523"/>
    </source>
</evidence>
<evidence type="ECO:0000313" key="1">
    <source>
        <dbReference type="EMBL" id="GAA0710787.1"/>
    </source>
</evidence>
<comment type="caution">
    <text evidence="1">The sequence shown here is derived from an EMBL/GenBank/DDBJ whole genome shotgun (WGS) entry which is preliminary data.</text>
</comment>
<dbReference type="Proteomes" id="UP001501523">
    <property type="component" value="Unassembled WGS sequence"/>
</dbReference>
<gene>
    <name evidence="1" type="ORF">GCM10009105_12230</name>
</gene>
<protein>
    <recommendedName>
        <fullName evidence="3">Lipid A biosynthesis acyltransferase</fullName>
    </recommendedName>
</protein>
<sequence>MLMSFDRLRRSASDVFGLFALPMLVAALPWPAGLALLKQVSHRSSTFRVEADAAWQVARDHVDGMVDADDWKWRYRLIRWIERADTWLTLTRSTAWWQRHVDIVGEFPAQGHGWLLLTFHWGAGNWVWKLLRARGIAAHFLARRPGASDLGMSRVAIWYGRLRGWAFARIGGLGPLYTGGSVGRIERAWQRRESVVAMLDLPVGEARPACRVDLLGRSAWLPSRLPELAVSRDVPVAILSCGFNIDNGRRTLRLESVSQAADVALVLAHYAAHLDARLRGQSEFWMMWHEAPSMFADGNALRVADTR</sequence>
<accession>A0ABP3TKD8</accession>
<keyword evidence="2" id="KW-1185">Reference proteome</keyword>
<organism evidence="1 2">
    <name type="scientific">Dokdonella soli</name>
    <dbReference type="NCBI Taxonomy" id="529810"/>
    <lineage>
        <taxon>Bacteria</taxon>
        <taxon>Pseudomonadati</taxon>
        <taxon>Pseudomonadota</taxon>
        <taxon>Gammaproteobacteria</taxon>
        <taxon>Lysobacterales</taxon>
        <taxon>Rhodanobacteraceae</taxon>
        <taxon>Dokdonella</taxon>
    </lineage>
</organism>
<reference evidence="2" key="1">
    <citation type="journal article" date="2019" name="Int. J. Syst. Evol. Microbiol.">
        <title>The Global Catalogue of Microorganisms (GCM) 10K type strain sequencing project: providing services to taxonomists for standard genome sequencing and annotation.</title>
        <authorList>
            <consortium name="The Broad Institute Genomics Platform"/>
            <consortium name="The Broad Institute Genome Sequencing Center for Infectious Disease"/>
            <person name="Wu L."/>
            <person name="Ma J."/>
        </authorList>
    </citation>
    <scope>NUCLEOTIDE SEQUENCE [LARGE SCALE GENOMIC DNA]</scope>
    <source>
        <strain evidence="2">JCM 15421</strain>
    </source>
</reference>
<name>A0ABP3TKD8_9GAMM</name>